<evidence type="ECO:0000313" key="2">
    <source>
        <dbReference type="Proteomes" id="UP000261811"/>
    </source>
</evidence>
<dbReference type="Proteomes" id="UP000261811">
    <property type="component" value="Unassembled WGS sequence"/>
</dbReference>
<keyword evidence="2" id="KW-1185">Reference proteome</keyword>
<dbReference type="EMBL" id="QURH01000075">
    <property type="protein sequence ID" value="RFU42979.1"/>
    <property type="molecule type" value="Genomic_DNA"/>
</dbReference>
<evidence type="ECO:0000313" key="1">
    <source>
        <dbReference type="EMBL" id="RFU42979.1"/>
    </source>
</evidence>
<gene>
    <name evidence="1" type="ORF">DZF91_03645</name>
</gene>
<protein>
    <submittedName>
        <fullName evidence="1">Uncharacterized protein</fullName>
    </submittedName>
</protein>
<dbReference type="AlphaFoldDB" id="A0A372JSQ8"/>
<sequence length="115" mass="12282">MRSVSFVGAAVRGALAASLVAAPLVVGSALVVSGAASASVGDFSYHVGKREYRVHNAPDGPCHSLPKMGTRFVNHTGTTVKVFWSRHCKGHYLFMEPHSGSQGAPLWGWSFRFLP</sequence>
<reference evidence="1 2" key="1">
    <citation type="submission" date="2018-08" db="EMBL/GenBank/DDBJ databases">
        <title>Actinomadura jelena sp. nov., a novel Actinomycete isolated from soil in Chad.</title>
        <authorList>
            <person name="Shi L."/>
        </authorList>
    </citation>
    <scope>NUCLEOTIDE SEQUENCE [LARGE SCALE GENOMIC DNA]</scope>
    <source>
        <strain evidence="1 2">NEAU-G17</strain>
    </source>
</reference>
<accession>A0A372JSQ8</accession>
<proteinExistence type="predicted"/>
<name>A0A372JSQ8_9ACTN</name>
<comment type="caution">
    <text evidence="1">The sequence shown here is derived from an EMBL/GenBank/DDBJ whole genome shotgun (WGS) entry which is preliminary data.</text>
</comment>
<organism evidence="1 2">
    <name type="scientific">Actinomadura logoneensis</name>
    <dbReference type="NCBI Taxonomy" id="2293572"/>
    <lineage>
        <taxon>Bacteria</taxon>
        <taxon>Bacillati</taxon>
        <taxon>Actinomycetota</taxon>
        <taxon>Actinomycetes</taxon>
        <taxon>Streptosporangiales</taxon>
        <taxon>Thermomonosporaceae</taxon>
        <taxon>Actinomadura</taxon>
    </lineage>
</organism>